<comment type="similarity">
    <text evidence="1 5">Belongs to the acylphosphatase family.</text>
</comment>
<evidence type="ECO:0000256" key="3">
    <source>
        <dbReference type="ARBA" id="ARBA00047645"/>
    </source>
</evidence>
<dbReference type="InterPro" id="IPR001792">
    <property type="entry name" value="Acylphosphatase-like_dom"/>
</dbReference>
<dbReference type="InterPro" id="IPR020456">
    <property type="entry name" value="Acylphosphatase"/>
</dbReference>
<proteinExistence type="inferred from homology"/>
<keyword evidence="4" id="KW-0378">Hydrolase</keyword>
<dbReference type="STRING" id="180163.SAMN02745174_00402"/>
<protein>
    <recommendedName>
        <fullName evidence="2 4">acylphosphatase</fullName>
        <ecNumber evidence="2 4">3.6.1.7</ecNumber>
    </recommendedName>
</protein>
<keyword evidence="8" id="KW-1185">Reference proteome</keyword>
<evidence type="ECO:0000256" key="4">
    <source>
        <dbReference type="PROSITE-ProRule" id="PRU00520"/>
    </source>
</evidence>
<dbReference type="PROSITE" id="PS51160">
    <property type="entry name" value="ACYLPHOSPHATASE_3"/>
    <property type="match status" value="1"/>
</dbReference>
<dbReference type="PANTHER" id="PTHR47268">
    <property type="entry name" value="ACYLPHOSPHATASE"/>
    <property type="match status" value="1"/>
</dbReference>
<dbReference type="Pfam" id="PF00708">
    <property type="entry name" value="Acylphosphatase"/>
    <property type="match status" value="1"/>
</dbReference>
<dbReference type="EMBL" id="FUWX01000005">
    <property type="protein sequence ID" value="SJZ41045.1"/>
    <property type="molecule type" value="Genomic_DNA"/>
</dbReference>
<evidence type="ECO:0000313" key="7">
    <source>
        <dbReference type="EMBL" id="SJZ41045.1"/>
    </source>
</evidence>
<comment type="catalytic activity">
    <reaction evidence="3 4">
        <text>an acyl phosphate + H2O = a carboxylate + phosphate + H(+)</text>
        <dbReference type="Rhea" id="RHEA:14965"/>
        <dbReference type="ChEBI" id="CHEBI:15377"/>
        <dbReference type="ChEBI" id="CHEBI:15378"/>
        <dbReference type="ChEBI" id="CHEBI:29067"/>
        <dbReference type="ChEBI" id="CHEBI:43474"/>
        <dbReference type="ChEBI" id="CHEBI:59918"/>
        <dbReference type="EC" id="3.6.1.7"/>
    </reaction>
</comment>
<name>A0A1T4KFC6_9FUSO</name>
<reference evidence="7 8" key="1">
    <citation type="submission" date="2017-02" db="EMBL/GenBank/DDBJ databases">
        <authorList>
            <person name="Peterson S.W."/>
        </authorList>
    </citation>
    <scope>NUCLEOTIDE SEQUENCE [LARGE SCALE GENOMIC DNA]</scope>
    <source>
        <strain evidence="7 8">ATCC 700028</strain>
    </source>
</reference>
<dbReference type="GO" id="GO:0003998">
    <property type="term" value="F:acylphosphatase activity"/>
    <property type="evidence" value="ECO:0007669"/>
    <property type="project" value="UniProtKB-EC"/>
</dbReference>
<evidence type="ECO:0000313" key="8">
    <source>
        <dbReference type="Proteomes" id="UP000191153"/>
    </source>
</evidence>
<evidence type="ECO:0000256" key="2">
    <source>
        <dbReference type="ARBA" id="ARBA00012150"/>
    </source>
</evidence>
<dbReference type="RefSeq" id="WP_078692949.1">
    <property type="nucleotide sequence ID" value="NZ_FUWX01000005.1"/>
</dbReference>
<feature type="domain" description="Acylphosphatase-like" evidence="6">
    <location>
        <begin position="3"/>
        <end position="89"/>
    </location>
</feature>
<dbReference type="EC" id="3.6.1.7" evidence="2 4"/>
<accession>A0A1T4KFC6</accession>
<evidence type="ECO:0000259" key="6">
    <source>
        <dbReference type="PROSITE" id="PS51160"/>
    </source>
</evidence>
<dbReference type="PANTHER" id="PTHR47268:SF4">
    <property type="entry name" value="ACYLPHOSPHATASE"/>
    <property type="match status" value="1"/>
</dbReference>
<dbReference type="SUPFAM" id="SSF54975">
    <property type="entry name" value="Acylphosphatase/BLUF domain-like"/>
    <property type="match status" value="1"/>
</dbReference>
<organism evidence="7 8">
    <name type="scientific">Cetobacterium ceti</name>
    <dbReference type="NCBI Taxonomy" id="180163"/>
    <lineage>
        <taxon>Bacteria</taxon>
        <taxon>Fusobacteriati</taxon>
        <taxon>Fusobacteriota</taxon>
        <taxon>Fusobacteriia</taxon>
        <taxon>Fusobacteriales</taxon>
        <taxon>Fusobacteriaceae</taxon>
        <taxon>Cetobacterium</taxon>
    </lineage>
</organism>
<dbReference type="AlphaFoldDB" id="A0A1T4KFC6"/>
<feature type="active site" evidence="4">
    <location>
        <position position="36"/>
    </location>
</feature>
<dbReference type="Gene3D" id="3.30.70.100">
    <property type="match status" value="1"/>
</dbReference>
<sequence length="89" mass="10064">MLTYHFLVKGVVQGVGYRFTTYLNGNKLNIKGTVKNLEDGSVEIYAQGDEVAIKDFKQYLNIGSSYSSVREIIENTLEAKPFESFSIIY</sequence>
<feature type="active site" evidence="4">
    <location>
        <position position="18"/>
    </location>
</feature>
<gene>
    <name evidence="7" type="ORF">SAMN02745174_00402</name>
</gene>
<evidence type="ECO:0000256" key="1">
    <source>
        <dbReference type="ARBA" id="ARBA00005614"/>
    </source>
</evidence>
<evidence type="ECO:0000256" key="5">
    <source>
        <dbReference type="RuleBase" id="RU004168"/>
    </source>
</evidence>
<dbReference type="Proteomes" id="UP000191153">
    <property type="component" value="Unassembled WGS sequence"/>
</dbReference>
<dbReference type="OrthoDB" id="9808093at2"/>
<dbReference type="InterPro" id="IPR036046">
    <property type="entry name" value="Acylphosphatase-like_dom_sf"/>
</dbReference>